<reference evidence="2" key="1">
    <citation type="submission" date="2020-10" db="EMBL/GenBank/DDBJ databases">
        <authorList>
            <person name="Gilroy R."/>
        </authorList>
    </citation>
    <scope>NUCLEOTIDE SEQUENCE</scope>
    <source>
        <strain evidence="2">CHK193-30670</strain>
    </source>
</reference>
<dbReference type="EMBL" id="DVMT01000053">
    <property type="protein sequence ID" value="HIU40681.1"/>
    <property type="molecule type" value="Genomic_DNA"/>
</dbReference>
<feature type="coiled-coil region" evidence="1">
    <location>
        <begin position="208"/>
        <end position="280"/>
    </location>
</feature>
<dbReference type="Proteomes" id="UP000824074">
    <property type="component" value="Unassembled WGS sequence"/>
</dbReference>
<comment type="caution">
    <text evidence="2">The sequence shown here is derived from an EMBL/GenBank/DDBJ whole genome shotgun (WGS) entry which is preliminary data.</text>
</comment>
<evidence type="ECO:0000313" key="3">
    <source>
        <dbReference type="Proteomes" id="UP000824074"/>
    </source>
</evidence>
<gene>
    <name evidence="2" type="ORF">IAB68_05215</name>
</gene>
<proteinExistence type="predicted"/>
<reference evidence="2" key="2">
    <citation type="journal article" date="2021" name="PeerJ">
        <title>Extensive microbial diversity within the chicken gut microbiome revealed by metagenomics and culture.</title>
        <authorList>
            <person name="Gilroy R."/>
            <person name="Ravi A."/>
            <person name="Getino M."/>
            <person name="Pursley I."/>
            <person name="Horton D.L."/>
            <person name="Alikhan N.F."/>
            <person name="Baker D."/>
            <person name="Gharbi K."/>
            <person name="Hall N."/>
            <person name="Watson M."/>
            <person name="Adriaenssens E.M."/>
            <person name="Foster-Nyarko E."/>
            <person name="Jarju S."/>
            <person name="Secka A."/>
            <person name="Antonio M."/>
            <person name="Oren A."/>
            <person name="Chaudhuri R.R."/>
            <person name="La Ragione R."/>
            <person name="Hildebrand F."/>
            <person name="Pallen M.J."/>
        </authorList>
    </citation>
    <scope>NUCLEOTIDE SEQUENCE</scope>
    <source>
        <strain evidence="2">CHK193-30670</strain>
    </source>
</reference>
<evidence type="ECO:0000313" key="2">
    <source>
        <dbReference type="EMBL" id="HIU40681.1"/>
    </source>
</evidence>
<dbReference type="AlphaFoldDB" id="A0A9D1IQ37"/>
<keyword evidence="1" id="KW-0175">Coiled coil</keyword>
<accession>A0A9D1IQ37</accession>
<organism evidence="2 3">
    <name type="scientific">Candidatus Aphodocola excrementigallinarum</name>
    <dbReference type="NCBI Taxonomy" id="2840670"/>
    <lineage>
        <taxon>Bacteria</taxon>
        <taxon>Bacillati</taxon>
        <taxon>Bacillota</taxon>
        <taxon>Bacilli</taxon>
        <taxon>Candidatus Aphodocola</taxon>
    </lineage>
</organism>
<evidence type="ECO:0000256" key="1">
    <source>
        <dbReference type="SAM" id="Coils"/>
    </source>
</evidence>
<name>A0A9D1IQ37_9FIRM</name>
<protein>
    <submittedName>
        <fullName evidence="2">Uncharacterized protein</fullName>
    </submittedName>
</protein>
<sequence>MIGTIERIKNSVLLKCSTLNDEIISKTLNEIIDTRIYRFCEEMISMIGNVGDFTEEKLRESVKNEIKTPIIKKIKRKLFIDSLALQITNDTFIEDNINGKITLDKIKNTYIKELENNKSSNQLNMTEDLNLDEIINNLRLYVDRNIVSLISENKFLSGSVVSLVDNLKKNLEDDLKKMIDDADLKYENILISELNEESKEEKGDDVMLESLALENDALNNISEENEAKEVNKFEKYDDMTLFNKMILSLNTEEEKLSRLESKLEQNKKEVDEKLAATNKNIEANIERENTLSQRKVQLENKELELNSKLSETEVIFLNMKPLIKGLNKIKDSNEGGNTNE</sequence>